<evidence type="ECO:0000313" key="3">
    <source>
        <dbReference type="EMBL" id="TPV35546.1"/>
    </source>
</evidence>
<keyword evidence="4" id="KW-1185">Reference proteome</keyword>
<dbReference type="InterPro" id="IPR028098">
    <property type="entry name" value="Glyco_trans_4-like_N"/>
</dbReference>
<dbReference type="Pfam" id="PF13439">
    <property type="entry name" value="Glyco_transf_4"/>
    <property type="match status" value="1"/>
</dbReference>
<dbReference type="Proteomes" id="UP000317332">
    <property type="component" value="Unassembled WGS sequence"/>
</dbReference>
<organism evidence="3 4">
    <name type="scientific">Paucihalobacter ruber</name>
    <dbReference type="NCBI Taxonomy" id="2567861"/>
    <lineage>
        <taxon>Bacteria</taxon>
        <taxon>Pseudomonadati</taxon>
        <taxon>Bacteroidota</taxon>
        <taxon>Flavobacteriia</taxon>
        <taxon>Flavobacteriales</taxon>
        <taxon>Flavobacteriaceae</taxon>
        <taxon>Paucihalobacter</taxon>
    </lineage>
</organism>
<protein>
    <submittedName>
        <fullName evidence="3">Glycosyltransferase family 4 protein</fullName>
    </submittedName>
</protein>
<dbReference type="RefSeq" id="WP_140988556.1">
    <property type="nucleotide sequence ID" value="NZ_VHIQ01000001.1"/>
</dbReference>
<dbReference type="Pfam" id="PF00534">
    <property type="entry name" value="Glycos_transf_1"/>
    <property type="match status" value="1"/>
</dbReference>
<reference evidence="3 4" key="1">
    <citation type="submission" date="2019-06" db="EMBL/GenBank/DDBJ databases">
        <title>Flavobacteriaceae Paucihalobacterium erythroidium CWB-1, complete genome.</title>
        <authorList>
            <person name="Wu S."/>
        </authorList>
    </citation>
    <scope>NUCLEOTIDE SEQUENCE [LARGE SCALE GENOMIC DNA]</scope>
    <source>
        <strain evidence="3 4">CWB-1</strain>
    </source>
</reference>
<dbReference type="GO" id="GO:0016757">
    <property type="term" value="F:glycosyltransferase activity"/>
    <property type="evidence" value="ECO:0007669"/>
    <property type="project" value="InterPro"/>
</dbReference>
<dbReference type="SUPFAM" id="SSF53756">
    <property type="entry name" value="UDP-Glycosyltransferase/glycogen phosphorylase"/>
    <property type="match status" value="1"/>
</dbReference>
<evidence type="ECO:0000259" key="1">
    <source>
        <dbReference type="Pfam" id="PF00534"/>
    </source>
</evidence>
<dbReference type="EMBL" id="VHIQ01000001">
    <property type="protein sequence ID" value="TPV35546.1"/>
    <property type="molecule type" value="Genomic_DNA"/>
</dbReference>
<dbReference type="OrthoDB" id="798298at2"/>
<dbReference type="PANTHER" id="PTHR12526">
    <property type="entry name" value="GLYCOSYLTRANSFERASE"/>
    <property type="match status" value="1"/>
</dbReference>
<feature type="domain" description="Glycosyltransferase subfamily 4-like N-terminal" evidence="2">
    <location>
        <begin position="18"/>
        <end position="175"/>
    </location>
</feature>
<accession>A0A506PNQ8</accession>
<evidence type="ECO:0000313" key="4">
    <source>
        <dbReference type="Proteomes" id="UP000317332"/>
    </source>
</evidence>
<keyword evidence="3" id="KW-0808">Transferase</keyword>
<evidence type="ECO:0000259" key="2">
    <source>
        <dbReference type="Pfam" id="PF13439"/>
    </source>
</evidence>
<dbReference type="AlphaFoldDB" id="A0A506PNQ8"/>
<name>A0A506PNQ8_9FLAO</name>
<sequence length="360" mass="41003">MKLSHLKVAVISISLARGGAEKSTAILTKILDGLNCEVHLVTITNDVLYAYAGKLFNLGAFKSTEDKVLKRFLHLRTLRNYLVENEIDVVIDNRTRSSFFKELMYLLYIYSGFKVVYVVRSAFVDNYFPKSKWLTKRMIEKSSKIVGVSKAISEKINLQFNTNKAMSIYNVVETDVIAPNFVPENYIVFTGRIDNHAKDFLLLLEAYSKSVLPEKNIELRIYGDGPDKSWLKQKINTLDLSKVVKLFDFTLSVENVMRNAKYLVLTSNYEGFPRVLIESLSVGTPVISVDCHSGPNEIIINEFNGLLVENDNPDALANAFNRFIFEPELYKLCKTNAQNSIVLFTKDPIAQQWQQLLNQI</sequence>
<proteinExistence type="predicted"/>
<dbReference type="InterPro" id="IPR001296">
    <property type="entry name" value="Glyco_trans_1"/>
</dbReference>
<comment type="caution">
    <text evidence="3">The sequence shown here is derived from an EMBL/GenBank/DDBJ whole genome shotgun (WGS) entry which is preliminary data.</text>
</comment>
<gene>
    <name evidence="3" type="ORF">FJ651_01135</name>
</gene>
<dbReference type="Gene3D" id="3.40.50.2000">
    <property type="entry name" value="Glycogen Phosphorylase B"/>
    <property type="match status" value="2"/>
</dbReference>
<feature type="domain" description="Glycosyl transferase family 1" evidence="1">
    <location>
        <begin position="183"/>
        <end position="339"/>
    </location>
</feature>